<evidence type="ECO:0000313" key="1">
    <source>
        <dbReference type="EMBL" id="GAA0585391.1"/>
    </source>
</evidence>
<dbReference type="Proteomes" id="UP000549343">
    <property type="component" value="Unassembled WGS sequence"/>
</dbReference>
<dbReference type="EMBL" id="BAAAHD010000061">
    <property type="protein sequence ID" value="GAA0585391.1"/>
    <property type="molecule type" value="Genomic_DNA"/>
</dbReference>
<proteinExistence type="predicted"/>
<reference evidence="1" key="3">
    <citation type="submission" date="2023-12" db="EMBL/GenBank/DDBJ databases">
        <authorList>
            <person name="Sun Q."/>
            <person name="Inoue M."/>
        </authorList>
    </citation>
    <scope>NUCLEOTIDE SEQUENCE</scope>
    <source>
        <strain evidence="1">JCM 10667</strain>
    </source>
</reference>
<comment type="caution">
    <text evidence="2">The sequence shown here is derived from an EMBL/GenBank/DDBJ whole genome shotgun (WGS) entry which is preliminary data.</text>
</comment>
<sequence length="121" mass="12447">MDVNEVWSPQACTLPTAQRPLRVAEFDALFAEAATGVERIGAGRTRVRLRAEPATAERAAGLAARETACCSFFTFTLTATGGDLTLDVAVPARHTDVLDAFTGRAAEAVAAAARPGGGGDG</sequence>
<dbReference type="AlphaFoldDB" id="A0A7W7IDX2"/>
<dbReference type="EMBL" id="JACHMV010000001">
    <property type="protein sequence ID" value="MBB4775275.1"/>
    <property type="molecule type" value="Genomic_DNA"/>
</dbReference>
<dbReference type="Proteomes" id="UP001501427">
    <property type="component" value="Unassembled WGS sequence"/>
</dbReference>
<accession>A0A7W7IDX2</accession>
<evidence type="ECO:0000313" key="3">
    <source>
        <dbReference type="Proteomes" id="UP000549343"/>
    </source>
</evidence>
<name>A0A7W7IDX2_9ACTN</name>
<evidence type="ECO:0000313" key="4">
    <source>
        <dbReference type="Proteomes" id="UP001501427"/>
    </source>
</evidence>
<organism evidence="2 3">
    <name type="scientific">Actinomadura livida</name>
    <dbReference type="NCBI Taxonomy" id="79909"/>
    <lineage>
        <taxon>Bacteria</taxon>
        <taxon>Bacillati</taxon>
        <taxon>Actinomycetota</taxon>
        <taxon>Actinomycetes</taxon>
        <taxon>Streptosporangiales</taxon>
        <taxon>Thermomonosporaceae</taxon>
        <taxon>Actinomadura</taxon>
    </lineage>
</organism>
<dbReference type="RefSeq" id="WP_184884444.1">
    <property type="nucleotide sequence ID" value="NZ_BAAAHD010000061.1"/>
</dbReference>
<evidence type="ECO:0000313" key="2">
    <source>
        <dbReference type="EMBL" id="MBB4775275.1"/>
    </source>
</evidence>
<reference evidence="1 4" key="1">
    <citation type="journal article" date="2019" name="Int. J. Syst. Evol. Microbiol.">
        <title>The Global Catalogue of Microorganisms (GCM) 10K type strain sequencing project: providing services to taxonomists for standard genome sequencing and annotation.</title>
        <authorList>
            <consortium name="The Broad Institute Genomics Platform"/>
            <consortium name="The Broad Institute Genome Sequencing Center for Infectious Disease"/>
            <person name="Wu L."/>
            <person name="Ma J."/>
        </authorList>
    </citation>
    <scope>NUCLEOTIDE SEQUENCE [LARGE SCALE GENOMIC DNA]</scope>
    <source>
        <strain evidence="1 4">JCM 10667</strain>
    </source>
</reference>
<evidence type="ECO:0008006" key="5">
    <source>
        <dbReference type="Google" id="ProtNLM"/>
    </source>
</evidence>
<gene>
    <name evidence="2" type="ORF">F4557_003693</name>
    <name evidence="1" type="ORF">GCM10009546_54690</name>
</gene>
<reference evidence="2 3" key="2">
    <citation type="submission" date="2020-08" db="EMBL/GenBank/DDBJ databases">
        <title>Sequencing the genomes of 1000 actinobacteria strains.</title>
        <authorList>
            <person name="Klenk H.-P."/>
        </authorList>
    </citation>
    <scope>NUCLEOTIDE SEQUENCE [LARGE SCALE GENOMIC DNA]</scope>
    <source>
        <strain evidence="2 3">DSM 44772</strain>
    </source>
</reference>
<protein>
    <recommendedName>
        <fullName evidence="5">Arsenate reductase</fullName>
    </recommendedName>
</protein>
<keyword evidence="4" id="KW-1185">Reference proteome</keyword>